<evidence type="ECO:0000313" key="1">
    <source>
        <dbReference type="EMBL" id="MEE1945649.1"/>
    </source>
</evidence>
<dbReference type="RefSeq" id="WP_330107987.1">
    <property type="nucleotide sequence ID" value="NZ_JAZDQT010000002.1"/>
</dbReference>
<protein>
    <recommendedName>
        <fullName evidence="3">DUF4440 domain-containing protein</fullName>
    </recommendedName>
</protein>
<proteinExistence type="predicted"/>
<dbReference type="EMBL" id="JAZDQT010000002">
    <property type="protein sequence ID" value="MEE1945649.1"/>
    <property type="molecule type" value="Genomic_DNA"/>
</dbReference>
<sequence>MHINVIHYFWAVMLAGLLLTGCSTPKERAEKNLATANAAYLKQATDFIRAVAPKDDYILNDRPDSGAGFNCLDGLKEDSLLTKAELDYVIQQSTQPPIKKWTTDLIPNTKLISADTISQIFNDRKKGWDYFYKKIGRSVSSYSAPIFLRNNTYCLFYNSNGCGWLCGTGRLSLYKKEGKQWKIVKTYCNWIS</sequence>
<evidence type="ECO:0000313" key="2">
    <source>
        <dbReference type="Proteomes" id="UP001336835"/>
    </source>
</evidence>
<reference evidence="1 2" key="1">
    <citation type="submission" date="2024-01" db="EMBL/GenBank/DDBJ databases">
        <title>Pedobacter sp. nov., isolated from fresh soil.</title>
        <authorList>
            <person name="Le N.T.T."/>
        </authorList>
    </citation>
    <scope>NUCLEOTIDE SEQUENCE [LARGE SCALE GENOMIC DNA]</scope>
    <source>
        <strain evidence="1 2">KR3-3</strain>
    </source>
</reference>
<evidence type="ECO:0008006" key="3">
    <source>
        <dbReference type="Google" id="ProtNLM"/>
    </source>
</evidence>
<comment type="caution">
    <text evidence="1">The sequence shown here is derived from an EMBL/GenBank/DDBJ whole genome shotgun (WGS) entry which is preliminary data.</text>
</comment>
<organism evidence="1 2">
    <name type="scientific">Pedobacter albus</name>
    <dbReference type="NCBI Taxonomy" id="3113905"/>
    <lineage>
        <taxon>Bacteria</taxon>
        <taxon>Pseudomonadati</taxon>
        <taxon>Bacteroidota</taxon>
        <taxon>Sphingobacteriia</taxon>
        <taxon>Sphingobacteriales</taxon>
        <taxon>Sphingobacteriaceae</taxon>
        <taxon>Pedobacter</taxon>
    </lineage>
</organism>
<accession>A0ABU7I8D6</accession>
<gene>
    <name evidence="1" type="ORF">VRU48_11075</name>
</gene>
<name>A0ABU7I8D6_9SPHI</name>
<keyword evidence="2" id="KW-1185">Reference proteome</keyword>
<dbReference type="Proteomes" id="UP001336835">
    <property type="component" value="Unassembled WGS sequence"/>
</dbReference>